<keyword evidence="2" id="KW-1185">Reference proteome</keyword>
<dbReference type="Proteomes" id="UP001239795">
    <property type="component" value="Unassembled WGS sequence"/>
</dbReference>
<reference evidence="1 2" key="1">
    <citation type="submission" date="2016-10" db="EMBL/GenBank/DDBJ databases">
        <title>The genome sequence of Colletotrichum fioriniae PJ7.</title>
        <authorList>
            <person name="Baroncelli R."/>
        </authorList>
    </citation>
    <scope>NUCLEOTIDE SEQUENCE [LARGE SCALE GENOMIC DNA]</scope>
    <source>
        <strain evidence="1">Col 31</strain>
    </source>
</reference>
<evidence type="ECO:0000313" key="2">
    <source>
        <dbReference type="Proteomes" id="UP001239795"/>
    </source>
</evidence>
<name>A0AAI9UCQ6_9PEZI</name>
<organism evidence="1 2">
    <name type="scientific">Colletotrichum melonis</name>
    <dbReference type="NCBI Taxonomy" id="1209925"/>
    <lineage>
        <taxon>Eukaryota</taxon>
        <taxon>Fungi</taxon>
        <taxon>Dikarya</taxon>
        <taxon>Ascomycota</taxon>
        <taxon>Pezizomycotina</taxon>
        <taxon>Sordariomycetes</taxon>
        <taxon>Hypocreomycetidae</taxon>
        <taxon>Glomerellales</taxon>
        <taxon>Glomerellaceae</taxon>
        <taxon>Colletotrichum</taxon>
        <taxon>Colletotrichum acutatum species complex</taxon>
    </lineage>
</organism>
<dbReference type="AlphaFoldDB" id="A0AAI9UCQ6"/>
<accession>A0AAI9UCQ6</accession>
<protein>
    <submittedName>
        <fullName evidence="1">Uncharacterized protein</fullName>
    </submittedName>
</protein>
<dbReference type="EMBL" id="MLGG01000035">
    <property type="protein sequence ID" value="KAK1454071.1"/>
    <property type="molecule type" value="Genomic_DNA"/>
</dbReference>
<proteinExistence type="predicted"/>
<evidence type="ECO:0000313" key="1">
    <source>
        <dbReference type="EMBL" id="KAK1454071.1"/>
    </source>
</evidence>
<sequence>MPLPFRLRASCVQRQVPSTTTTWAAGAEAGAGIASETSSFACTLQSTKVHMYLYVPVQPGNTGHCTLGRFVYRPVSFSPFPRRDSDDSFEKLSLEPAHFSLVLSGLICHCPQDQGALSCCASDLRSKPRSDL</sequence>
<gene>
    <name evidence="1" type="ORF">CMEL01_05730</name>
</gene>
<comment type="caution">
    <text evidence="1">The sequence shown here is derived from an EMBL/GenBank/DDBJ whole genome shotgun (WGS) entry which is preliminary data.</text>
</comment>